<sequence length="250" mass="26595">MLSRALLISTLAAVVRAAEGEEPESSPGHWSRNDKILIAHAVFGTLAIVLLTPAALLLARIGRSSRWFPGHATLNGLSVVFIIIAFALGVTVVEGEFGQDFHHSLGLALLVLFLVQPLLGLAGHFWARPSPLTSAAPSWGLPRPSPIRILHILLGLTIVGLGYTQVINGLYIEWPNKSEAATETPLAVKVIFWILFALFIVAYVGTWIVQAIRGRGREGRASLSSAASSNNALVGTPKTAGARDMSSANV</sequence>
<feature type="transmembrane region" description="Helical" evidence="7">
    <location>
        <begin position="191"/>
        <end position="212"/>
    </location>
</feature>
<feature type="transmembrane region" description="Helical" evidence="7">
    <location>
        <begin position="148"/>
        <end position="171"/>
    </location>
</feature>
<keyword evidence="4" id="KW-0249">Electron transport</keyword>
<dbReference type="EMBL" id="LCTV02000005">
    <property type="protein sequence ID" value="PRQ75300.1"/>
    <property type="molecule type" value="Genomic_DNA"/>
</dbReference>
<keyword evidence="2" id="KW-0813">Transport</keyword>
<keyword evidence="3 7" id="KW-0812">Transmembrane</keyword>
<organism evidence="10 12">
    <name type="scientific">Rhodotorula toruloides</name>
    <name type="common">Yeast</name>
    <name type="synonym">Rhodosporidium toruloides</name>
    <dbReference type="NCBI Taxonomy" id="5286"/>
    <lineage>
        <taxon>Eukaryota</taxon>
        <taxon>Fungi</taxon>
        <taxon>Dikarya</taxon>
        <taxon>Basidiomycota</taxon>
        <taxon>Pucciniomycotina</taxon>
        <taxon>Microbotryomycetes</taxon>
        <taxon>Sporidiobolales</taxon>
        <taxon>Sporidiobolaceae</taxon>
        <taxon>Rhodotorula</taxon>
    </lineage>
</organism>
<dbReference type="GO" id="GO:0016020">
    <property type="term" value="C:membrane"/>
    <property type="evidence" value="ECO:0007669"/>
    <property type="project" value="UniProtKB-SubCell"/>
</dbReference>
<dbReference type="Proteomes" id="UP000199069">
    <property type="component" value="Unassembled WGS sequence"/>
</dbReference>
<dbReference type="PANTHER" id="PTHR47797:SF3">
    <property type="entry name" value="CYTOCHROME B561 DOMAIN-CONTAINING PROTEIN"/>
    <property type="match status" value="1"/>
</dbReference>
<feature type="transmembrane region" description="Helical" evidence="7">
    <location>
        <begin position="71"/>
        <end position="93"/>
    </location>
</feature>
<evidence type="ECO:0000256" key="8">
    <source>
        <dbReference type="SAM" id="SignalP"/>
    </source>
</evidence>
<dbReference type="PANTHER" id="PTHR47797">
    <property type="entry name" value="DEHYDROGENASE, PUTATIVE (AFU_ORTHOLOGUE AFUA_8G05805)-RELATED"/>
    <property type="match status" value="1"/>
</dbReference>
<dbReference type="STRING" id="5286.A0A0K3CIP1"/>
<dbReference type="PROSITE" id="PS50939">
    <property type="entry name" value="CYTOCHROME_B561"/>
    <property type="match status" value="1"/>
</dbReference>
<feature type="transmembrane region" description="Helical" evidence="7">
    <location>
        <begin position="36"/>
        <end position="59"/>
    </location>
</feature>
<evidence type="ECO:0000256" key="6">
    <source>
        <dbReference type="ARBA" id="ARBA00023136"/>
    </source>
</evidence>
<comment type="subcellular location">
    <subcellularLocation>
        <location evidence="1">Membrane</location>
    </subcellularLocation>
</comment>
<evidence type="ECO:0000256" key="3">
    <source>
        <dbReference type="ARBA" id="ARBA00022692"/>
    </source>
</evidence>
<keyword evidence="8" id="KW-0732">Signal</keyword>
<gene>
    <name evidence="10" type="primary">FGENESH: predicted gene_5.507</name>
    <name evidence="11" type="ORF">AAT19DRAFT_14322</name>
    <name evidence="10" type="ORF">BN2166_0029620</name>
</gene>
<keyword evidence="12" id="KW-1185">Reference proteome</keyword>
<keyword evidence="5 7" id="KW-1133">Transmembrane helix</keyword>
<evidence type="ECO:0000259" key="9">
    <source>
        <dbReference type="PROSITE" id="PS50939"/>
    </source>
</evidence>
<dbReference type="Gene3D" id="1.20.120.1770">
    <property type="match status" value="1"/>
</dbReference>
<proteinExistence type="predicted"/>
<evidence type="ECO:0000256" key="7">
    <source>
        <dbReference type="SAM" id="Phobius"/>
    </source>
</evidence>
<keyword evidence="6 7" id="KW-0472">Membrane</keyword>
<dbReference type="Proteomes" id="UP000239560">
    <property type="component" value="Unassembled WGS sequence"/>
</dbReference>
<dbReference type="SMART" id="SM00665">
    <property type="entry name" value="B561"/>
    <property type="match status" value="1"/>
</dbReference>
<feature type="domain" description="Cytochrome b561" evidence="9">
    <location>
        <begin position="1"/>
        <end position="207"/>
    </location>
</feature>
<evidence type="ECO:0000256" key="1">
    <source>
        <dbReference type="ARBA" id="ARBA00004370"/>
    </source>
</evidence>
<evidence type="ECO:0000313" key="11">
    <source>
        <dbReference type="EMBL" id="PRQ75300.1"/>
    </source>
</evidence>
<reference evidence="11 13" key="2">
    <citation type="journal article" date="2018" name="Elife">
        <title>Functional genomics of lipid metabolism in the oleaginous yeast Rhodosporidium toruloides.</title>
        <authorList>
            <person name="Coradetti S.T."/>
            <person name="Pinel D."/>
            <person name="Geiselman G."/>
            <person name="Ito M."/>
            <person name="Mondo S."/>
            <person name="Reilly M.C."/>
            <person name="Cheng Y.F."/>
            <person name="Bauer S."/>
            <person name="Grigoriev I."/>
            <person name="Gladden J.M."/>
            <person name="Simmons B.A."/>
            <person name="Brem R."/>
            <person name="Arkin A.P."/>
            <person name="Skerker J.M."/>
        </authorList>
    </citation>
    <scope>NUCLEOTIDE SEQUENCE [LARGE SCALE GENOMIC DNA]</scope>
    <source>
        <strain evidence="11 13">NBRC 0880</strain>
    </source>
</reference>
<dbReference type="OrthoDB" id="19261at2759"/>
<protein>
    <submittedName>
        <fullName evidence="10 11">Proteophosphoglycan ppg4</fullName>
    </submittedName>
</protein>
<dbReference type="InterPro" id="IPR006593">
    <property type="entry name" value="Cyt_b561/ferric_Rdtase_TM"/>
</dbReference>
<evidence type="ECO:0000313" key="12">
    <source>
        <dbReference type="Proteomes" id="UP000199069"/>
    </source>
</evidence>
<evidence type="ECO:0000256" key="5">
    <source>
        <dbReference type="ARBA" id="ARBA00022989"/>
    </source>
</evidence>
<evidence type="ECO:0000313" key="13">
    <source>
        <dbReference type="Proteomes" id="UP000239560"/>
    </source>
</evidence>
<evidence type="ECO:0000256" key="4">
    <source>
        <dbReference type="ARBA" id="ARBA00022982"/>
    </source>
</evidence>
<dbReference type="OMA" id="RYTRTYT"/>
<feature type="transmembrane region" description="Helical" evidence="7">
    <location>
        <begin position="105"/>
        <end position="127"/>
    </location>
</feature>
<feature type="chain" id="PRO_5033227866" evidence="8">
    <location>
        <begin position="18"/>
        <end position="250"/>
    </location>
</feature>
<name>A0A0K3CIP1_RHOTO</name>
<dbReference type="AlphaFoldDB" id="A0A0K3CIP1"/>
<accession>A0A0K3CIP1</accession>
<reference evidence="10 12" key="1">
    <citation type="submission" date="2015-07" db="EMBL/GenBank/DDBJ databases">
        <authorList>
            <person name="Cajimat M.N.B."/>
            <person name="Milazzo M.L."/>
            <person name="Fulhorst C.F."/>
        </authorList>
    </citation>
    <scope>NUCLEOTIDE SEQUENCE [LARGE SCALE GENOMIC DNA]</scope>
    <source>
        <strain evidence="10">Single colony</strain>
    </source>
</reference>
<evidence type="ECO:0000313" key="10">
    <source>
        <dbReference type="EMBL" id="CTR07101.1"/>
    </source>
</evidence>
<dbReference type="EMBL" id="CWKI01000005">
    <property type="protein sequence ID" value="CTR07101.1"/>
    <property type="molecule type" value="Genomic_DNA"/>
</dbReference>
<evidence type="ECO:0000256" key="2">
    <source>
        <dbReference type="ARBA" id="ARBA00022448"/>
    </source>
</evidence>
<feature type="signal peptide" evidence="8">
    <location>
        <begin position="1"/>
        <end position="17"/>
    </location>
</feature>